<proteinExistence type="predicted"/>
<dbReference type="Proteomes" id="UP000789366">
    <property type="component" value="Unassembled WGS sequence"/>
</dbReference>
<feature type="non-terminal residue" evidence="1">
    <location>
        <position position="1"/>
    </location>
</feature>
<keyword evidence="2" id="KW-1185">Reference proteome</keyword>
<reference evidence="1" key="1">
    <citation type="submission" date="2021-06" db="EMBL/GenBank/DDBJ databases">
        <authorList>
            <person name="Kallberg Y."/>
            <person name="Tangrot J."/>
            <person name="Rosling A."/>
        </authorList>
    </citation>
    <scope>NUCLEOTIDE SEQUENCE</scope>
    <source>
        <strain evidence="1">28 12/20/2015</strain>
    </source>
</reference>
<evidence type="ECO:0000313" key="1">
    <source>
        <dbReference type="EMBL" id="CAG8757976.1"/>
    </source>
</evidence>
<protein>
    <submittedName>
        <fullName evidence="1">10480_t:CDS:1</fullName>
    </submittedName>
</protein>
<dbReference type="EMBL" id="CAJVPW010046659">
    <property type="protein sequence ID" value="CAG8757976.1"/>
    <property type="molecule type" value="Genomic_DNA"/>
</dbReference>
<accession>A0ACA9QQS0</accession>
<organism evidence="1 2">
    <name type="scientific">Cetraspora pellucida</name>
    <dbReference type="NCBI Taxonomy" id="1433469"/>
    <lineage>
        <taxon>Eukaryota</taxon>
        <taxon>Fungi</taxon>
        <taxon>Fungi incertae sedis</taxon>
        <taxon>Mucoromycota</taxon>
        <taxon>Glomeromycotina</taxon>
        <taxon>Glomeromycetes</taxon>
        <taxon>Diversisporales</taxon>
        <taxon>Gigasporaceae</taxon>
        <taxon>Cetraspora</taxon>
    </lineage>
</organism>
<gene>
    <name evidence="1" type="ORF">SPELUC_LOCUS14940</name>
</gene>
<name>A0ACA9QQS0_9GLOM</name>
<evidence type="ECO:0000313" key="2">
    <source>
        <dbReference type="Proteomes" id="UP000789366"/>
    </source>
</evidence>
<sequence>LNLPQKVFLKGFYPQNISQEFSLSAFEKEDVILATGKFRVVECINENDEKIPALKNLLNDLVRFNIDPSDIPKFPIIINMTAVVQEPPITKNDDVLMTVILTNHMDQGETVIEIDCYYLASAPHLARMTPTIKKNSVLFICGEFILHDNKNYVYIKNMSFQGIQKPLIDINVSTVPWENPTSNETRKPVSIAETLAAKFGDKVKNKKPSFSITSPAITSPAITSSTITSPAITSSTIKSSSAIKTSTMLKPFSVTAKPYTRTRNRRKLANMAKDILTNSNESDVLPSTSNDTQPE</sequence>
<comment type="caution">
    <text evidence="1">The sequence shown here is derived from an EMBL/GenBank/DDBJ whole genome shotgun (WGS) entry which is preliminary data.</text>
</comment>